<protein>
    <recommendedName>
        <fullName evidence="5">Armadillo-type fold-containing protein</fullName>
    </recommendedName>
</protein>
<dbReference type="AlphaFoldDB" id="A0A6H1TTN0"/>
<organism evidence="3 4">
    <name type="scientific">Oxynema aestuarii AP17</name>
    <dbReference type="NCBI Taxonomy" id="2064643"/>
    <lineage>
        <taxon>Bacteria</taxon>
        <taxon>Bacillati</taxon>
        <taxon>Cyanobacteriota</taxon>
        <taxon>Cyanophyceae</taxon>
        <taxon>Oscillatoriophycideae</taxon>
        <taxon>Oscillatoriales</taxon>
        <taxon>Oscillatoriaceae</taxon>
        <taxon>Oxynema</taxon>
        <taxon>Oxynema aestuarii</taxon>
    </lineage>
</organism>
<dbReference type="KEGG" id="oxy:HCG48_04730"/>
<keyword evidence="4" id="KW-1185">Reference proteome</keyword>
<accession>A0A6H1TTN0</accession>
<evidence type="ECO:0000313" key="4">
    <source>
        <dbReference type="Proteomes" id="UP000500857"/>
    </source>
</evidence>
<dbReference type="RefSeq" id="WP_168568125.1">
    <property type="nucleotide sequence ID" value="NZ_CP051167.1"/>
</dbReference>
<evidence type="ECO:0000256" key="2">
    <source>
        <dbReference type="SAM" id="Phobius"/>
    </source>
</evidence>
<name>A0A6H1TTN0_9CYAN</name>
<sequence>MAQASSQWRQLSELVRTIPLSALDKSTLDRFWRTRLRNNPSLMLALFVATLLLACNWKLAVAIAIGTGAMLGVYALQSSHWPGFETKLRQFLHGTNRDLAIAVGSGGVATFGSYLAVSIWVESDNPWLATGAIVQGLCTMATLGLLSWHFLDRQTGSGRDRFHALLDDLTDTDPLKRLIAVRQLTRMMNASTTEDRQAIADCFRLLLARETEPIVRNAVLDGLKPTQDGRPHQLGVGRDPLSIPVSAPRTTQNVRRRVYEGDRD</sequence>
<reference evidence="3 4" key="1">
    <citation type="submission" date="2020-04" db="EMBL/GenBank/DDBJ databases">
        <authorList>
            <person name="Basu S."/>
            <person name="Maruthanayagam V."/>
            <person name="Chakraborty S."/>
            <person name="Pramanik A."/>
            <person name="Mukherjee J."/>
            <person name="Brink B."/>
        </authorList>
    </citation>
    <scope>NUCLEOTIDE SEQUENCE [LARGE SCALE GENOMIC DNA]</scope>
    <source>
        <strain evidence="3 4">AP17</strain>
    </source>
</reference>
<evidence type="ECO:0000256" key="1">
    <source>
        <dbReference type="SAM" id="MobiDB-lite"/>
    </source>
</evidence>
<evidence type="ECO:0008006" key="5">
    <source>
        <dbReference type="Google" id="ProtNLM"/>
    </source>
</evidence>
<dbReference type="EMBL" id="CP051167">
    <property type="protein sequence ID" value="QIZ69968.1"/>
    <property type="molecule type" value="Genomic_DNA"/>
</dbReference>
<gene>
    <name evidence="3" type="ORF">HCG48_04730</name>
</gene>
<feature type="transmembrane region" description="Helical" evidence="2">
    <location>
        <begin position="127"/>
        <end position="151"/>
    </location>
</feature>
<keyword evidence="2" id="KW-1133">Transmembrane helix</keyword>
<proteinExistence type="predicted"/>
<feature type="region of interest" description="Disordered" evidence="1">
    <location>
        <begin position="223"/>
        <end position="264"/>
    </location>
</feature>
<evidence type="ECO:0000313" key="3">
    <source>
        <dbReference type="EMBL" id="QIZ69968.1"/>
    </source>
</evidence>
<dbReference type="Proteomes" id="UP000500857">
    <property type="component" value="Chromosome"/>
</dbReference>
<keyword evidence="2" id="KW-0472">Membrane</keyword>
<feature type="transmembrane region" description="Helical" evidence="2">
    <location>
        <begin position="99"/>
        <end position="121"/>
    </location>
</feature>
<keyword evidence="2" id="KW-0812">Transmembrane</keyword>